<feature type="non-terminal residue" evidence="1">
    <location>
        <position position="1"/>
    </location>
</feature>
<gene>
    <name evidence="1" type="ORF">WKW82_40060</name>
</gene>
<dbReference type="Proteomes" id="UP001385892">
    <property type="component" value="Unassembled WGS sequence"/>
</dbReference>
<protein>
    <submittedName>
        <fullName evidence="1">Uncharacterized protein</fullName>
    </submittedName>
</protein>
<name>A0ABU8WZ91_9BURK</name>
<dbReference type="EMBL" id="JBBKZT010000076">
    <property type="protein sequence ID" value="MEJ8852838.1"/>
    <property type="molecule type" value="Genomic_DNA"/>
</dbReference>
<dbReference type="RefSeq" id="WP_340348775.1">
    <property type="nucleotide sequence ID" value="NZ_JBBKZT010000076.1"/>
</dbReference>
<reference evidence="1 2" key="1">
    <citation type="submission" date="2024-03" db="EMBL/GenBank/DDBJ databases">
        <title>Novel species of the genus Variovorax.</title>
        <authorList>
            <person name="Liu Q."/>
            <person name="Xin Y.-H."/>
        </authorList>
    </citation>
    <scope>NUCLEOTIDE SEQUENCE [LARGE SCALE GENOMIC DNA]</scope>
    <source>
        <strain evidence="1 2">KACC 18900</strain>
    </source>
</reference>
<accession>A0ABU8WZ91</accession>
<keyword evidence="2" id="KW-1185">Reference proteome</keyword>
<evidence type="ECO:0000313" key="2">
    <source>
        <dbReference type="Proteomes" id="UP001385892"/>
    </source>
</evidence>
<comment type="caution">
    <text evidence="1">The sequence shown here is derived from an EMBL/GenBank/DDBJ whole genome shotgun (WGS) entry which is preliminary data.</text>
</comment>
<organism evidence="1 2">
    <name type="scientific">Variovorax rhizosphaerae</name>
    <dbReference type="NCBI Taxonomy" id="1836200"/>
    <lineage>
        <taxon>Bacteria</taxon>
        <taxon>Pseudomonadati</taxon>
        <taxon>Pseudomonadota</taxon>
        <taxon>Betaproteobacteria</taxon>
        <taxon>Burkholderiales</taxon>
        <taxon>Comamonadaceae</taxon>
        <taxon>Variovorax</taxon>
    </lineage>
</organism>
<proteinExistence type="predicted"/>
<sequence>DHAAILIDSVLATANLESVEVHVLPGERDLKDLVKPGDARIATHQISGLMSRSTARSCSTSWPGHAPISISKAYFAALHTPRKWMLSVCQ</sequence>
<evidence type="ECO:0000313" key="1">
    <source>
        <dbReference type="EMBL" id="MEJ8852838.1"/>
    </source>
</evidence>